<dbReference type="GeneID" id="94848812"/>
<dbReference type="VEuPathDB" id="TrichDB:TRFO_42058"/>
<dbReference type="GO" id="GO:0005524">
    <property type="term" value="F:ATP binding"/>
    <property type="evidence" value="ECO:0007669"/>
    <property type="project" value="InterPro"/>
</dbReference>
<proteinExistence type="predicted"/>
<evidence type="ECO:0000313" key="4">
    <source>
        <dbReference type="Proteomes" id="UP000179807"/>
    </source>
</evidence>
<dbReference type="EMBL" id="MLAK01000148">
    <property type="protein sequence ID" value="OHT16088.1"/>
    <property type="molecule type" value="Genomic_DNA"/>
</dbReference>
<name>A0A1J4KZ00_9EUKA</name>
<reference evidence="4" key="2">
    <citation type="submission" date="2016-10" db="EMBL/GenBank/DDBJ databases">
        <authorList>
            <person name="Benchimol M."/>
            <person name="Almeida L.G."/>
            <person name="Vasconcelos A.T."/>
            <person name="Perreira-Neves A."/>
            <person name="Rosa I.A."/>
            <person name="Tasca T."/>
            <person name="Bogo M.R."/>
            <person name="de Souza W."/>
        </authorList>
    </citation>
    <scope>NUCLEOTIDE SEQUENCE [LARGE SCALE GENOMIC DNA]</scope>
    <source>
        <strain evidence="4">K</strain>
    </source>
</reference>
<organism evidence="3 4">
    <name type="scientific">Tritrichomonas foetus</name>
    <dbReference type="NCBI Taxonomy" id="1144522"/>
    <lineage>
        <taxon>Eukaryota</taxon>
        <taxon>Metamonada</taxon>
        <taxon>Parabasalia</taxon>
        <taxon>Tritrichomonadida</taxon>
        <taxon>Tritrichomonadidae</taxon>
        <taxon>Tritrichomonas</taxon>
    </lineage>
</organism>
<dbReference type="InterPro" id="IPR050167">
    <property type="entry name" value="Ser_Thr_protein_kinase"/>
</dbReference>
<comment type="caution">
    <text evidence="3">The sequence shown here is derived from an EMBL/GenBank/DDBJ whole genome shotgun (WGS) entry which is preliminary data.</text>
</comment>
<dbReference type="EMBL" id="MLAK01000148">
    <property type="protein sequence ID" value="OHT16086.1"/>
    <property type="molecule type" value="Genomic_DNA"/>
</dbReference>
<accession>A0A1J4KZ00</accession>
<dbReference type="RefSeq" id="XP_068369222.1">
    <property type="nucleotide sequence ID" value="XM_068514108.1"/>
</dbReference>
<feature type="domain" description="Protein kinase" evidence="1">
    <location>
        <begin position="1"/>
        <end position="143"/>
    </location>
</feature>
<dbReference type="GO" id="GO:0005737">
    <property type="term" value="C:cytoplasm"/>
    <property type="evidence" value="ECO:0007669"/>
    <property type="project" value="TreeGrafter"/>
</dbReference>
<dbReference type="PANTHER" id="PTHR23257">
    <property type="entry name" value="SERINE-THREONINE PROTEIN KINASE"/>
    <property type="match status" value="1"/>
</dbReference>
<dbReference type="OrthoDB" id="4062651at2759"/>
<dbReference type="PROSITE" id="PS50011">
    <property type="entry name" value="PROTEIN_KINASE_DOM"/>
    <property type="match status" value="1"/>
</dbReference>
<dbReference type="SUPFAM" id="SSF56112">
    <property type="entry name" value="Protein kinase-like (PK-like)"/>
    <property type="match status" value="1"/>
</dbReference>
<dbReference type="GO" id="GO:0007165">
    <property type="term" value="P:signal transduction"/>
    <property type="evidence" value="ECO:0007669"/>
    <property type="project" value="TreeGrafter"/>
</dbReference>
<dbReference type="GO" id="GO:0004672">
    <property type="term" value="F:protein kinase activity"/>
    <property type="evidence" value="ECO:0007669"/>
    <property type="project" value="InterPro"/>
</dbReference>
<dbReference type="Proteomes" id="UP000179807">
    <property type="component" value="Unassembled WGS sequence"/>
</dbReference>
<dbReference type="InterPro" id="IPR008271">
    <property type="entry name" value="Ser/Thr_kinase_AS"/>
</dbReference>
<gene>
    <name evidence="2" type="ORF">TRFO_42055</name>
    <name evidence="3" type="ORF">TRFO_42058</name>
</gene>
<keyword evidence="4" id="KW-1185">Reference proteome</keyword>
<dbReference type="Pfam" id="PF00069">
    <property type="entry name" value="Pkinase"/>
    <property type="match status" value="1"/>
</dbReference>
<protein>
    <recommendedName>
        <fullName evidence="1">Protein kinase domain-containing protein</fullName>
    </recommendedName>
</protein>
<dbReference type="InterPro" id="IPR000719">
    <property type="entry name" value="Prot_kinase_dom"/>
</dbReference>
<dbReference type="AlphaFoldDB" id="A0A1J4KZ00"/>
<dbReference type="PROSITE" id="PS00108">
    <property type="entry name" value="PROTEIN_KINASE_ST"/>
    <property type="match status" value="1"/>
</dbReference>
<evidence type="ECO:0000313" key="3">
    <source>
        <dbReference type="EMBL" id="OHT16088.1"/>
    </source>
</evidence>
<evidence type="ECO:0000313" key="2">
    <source>
        <dbReference type="EMBL" id="OHT16086.1"/>
    </source>
</evidence>
<dbReference type="SMART" id="SM00220">
    <property type="entry name" value="S_TKc"/>
    <property type="match status" value="1"/>
</dbReference>
<dbReference type="PANTHER" id="PTHR23257:SF963">
    <property type="entry name" value="AT08303P"/>
    <property type="match status" value="1"/>
</dbReference>
<evidence type="ECO:0000259" key="1">
    <source>
        <dbReference type="PROSITE" id="PS50011"/>
    </source>
</evidence>
<reference evidence="3" key="1">
    <citation type="submission" date="2016-10" db="EMBL/GenBank/DDBJ databases">
        <authorList>
            <person name="de Groot N.N."/>
        </authorList>
    </citation>
    <scope>NUCLEOTIDE SEQUENCE [LARGE SCALE GENOMIC DNA]</scope>
    <source>
        <strain evidence="3">K</strain>
    </source>
</reference>
<dbReference type="VEuPathDB" id="TrichDB:TRFO_42055"/>
<dbReference type="Gene3D" id="1.10.510.10">
    <property type="entry name" value="Transferase(Phosphotransferase) domain 1"/>
    <property type="match status" value="1"/>
</dbReference>
<dbReference type="InterPro" id="IPR011009">
    <property type="entry name" value="Kinase-like_dom_sf"/>
</dbReference>
<sequence>MAHIHKCGIIHRDLKPENILLDSKKQVKIADFGISTLSSITTHTQNIGTIPYMSPEQLNNDEHYTNKVDVYSFGKLLYFILTRGSIPQTSILDIVSGKGFPIPSKISDFFREMIEACTSFNPNERPSFKELQRQLTSSQYSLFSEEKA</sequence>